<dbReference type="SUPFAM" id="SSF52540">
    <property type="entry name" value="P-loop containing nucleoside triphosphate hydrolases"/>
    <property type="match status" value="1"/>
</dbReference>
<reference evidence="1" key="1">
    <citation type="submission" date="2022-11" db="UniProtKB">
        <authorList>
            <consortium name="EnsemblMetazoa"/>
        </authorList>
    </citation>
    <scope>IDENTIFICATION</scope>
</reference>
<dbReference type="InterPro" id="IPR027417">
    <property type="entry name" value="P-loop_NTPase"/>
</dbReference>
<evidence type="ECO:0008006" key="3">
    <source>
        <dbReference type="Google" id="ProtNLM"/>
    </source>
</evidence>
<organism evidence="1 2">
    <name type="scientific">Patiria miniata</name>
    <name type="common">Bat star</name>
    <name type="synonym">Asterina miniata</name>
    <dbReference type="NCBI Taxonomy" id="46514"/>
    <lineage>
        <taxon>Eukaryota</taxon>
        <taxon>Metazoa</taxon>
        <taxon>Echinodermata</taxon>
        <taxon>Eleutherozoa</taxon>
        <taxon>Asterozoa</taxon>
        <taxon>Asteroidea</taxon>
        <taxon>Valvatacea</taxon>
        <taxon>Valvatida</taxon>
        <taxon>Asterinidae</taxon>
        <taxon>Patiria</taxon>
    </lineage>
</organism>
<dbReference type="GeneID" id="119724907"/>
<dbReference type="OMA" id="YTITGHL"/>
<dbReference type="AlphaFoldDB" id="A0A913ZLD4"/>
<dbReference type="RefSeq" id="XP_038052139.1">
    <property type="nucleotide sequence ID" value="XM_038196211.1"/>
</dbReference>
<protein>
    <recommendedName>
        <fullName evidence="3">Sulfotransferase family protein</fullName>
    </recommendedName>
</protein>
<dbReference type="PANTHER" id="PTHR48312">
    <property type="match status" value="1"/>
</dbReference>
<accession>A0A913ZLD4</accession>
<keyword evidence="2" id="KW-1185">Reference proteome</keyword>
<dbReference type="OrthoDB" id="10047557at2759"/>
<dbReference type="Proteomes" id="UP000887568">
    <property type="component" value="Unplaced"/>
</dbReference>
<evidence type="ECO:0000313" key="2">
    <source>
        <dbReference type="Proteomes" id="UP000887568"/>
    </source>
</evidence>
<proteinExistence type="predicted"/>
<dbReference type="EnsemblMetazoa" id="XM_038196211.1">
    <property type="protein sequence ID" value="XP_038052139.1"/>
    <property type="gene ID" value="LOC119724907"/>
</dbReference>
<sequence>MATSEKAPSSEQQVRLITWYIPRSTSTVLAKCLSFVEDTKVFFEMFGNVNMLQDAEKTEDGAANVSETGQKFLALMEETSKVSDVSAGIDASQATYQSVKEQFEEAHPGKRFIFAKDVAYTITGHLEFIPKGYRHLFLIRHPLKAFPSMKKMFLQTAKDLSPEEFRMDELPPNWFPKGFGFKETLELFEHVKKEVDPEAMIVDSDDLLQDPKGILSALFKDIGLPFDEKILHWEAGDAVIKEWVVPRLYLQGDQMGNFYKNALDSTCFQKPKALPDRASISPDLLRLVDASMPYYEKMYSQRLSG</sequence>
<dbReference type="Gene3D" id="3.40.50.300">
    <property type="entry name" value="P-loop containing nucleotide triphosphate hydrolases"/>
    <property type="match status" value="1"/>
</dbReference>
<name>A0A913ZLD4_PATMI</name>
<dbReference type="Pfam" id="PF19798">
    <property type="entry name" value="Sulfotransfer_5"/>
    <property type="match status" value="1"/>
</dbReference>
<evidence type="ECO:0000313" key="1">
    <source>
        <dbReference type="EnsemblMetazoa" id="XP_038052139.1"/>
    </source>
</evidence>
<dbReference type="PANTHER" id="PTHR48312:SF1">
    <property type="entry name" value="SULFOTRANSFERASE"/>
    <property type="match status" value="1"/>
</dbReference>